<accession>L8X5N1</accession>
<comment type="caution">
    <text evidence="2">The sequence shown here is derived from an EMBL/GenBank/DDBJ whole genome shotgun (WGS) entry which is preliminary data.</text>
</comment>
<keyword evidence="1" id="KW-0732">Signal</keyword>
<gene>
    <name evidence="2" type="ORF">AG1IA_00454</name>
</gene>
<feature type="chain" id="PRO_5003997444" evidence="1">
    <location>
        <begin position="24"/>
        <end position="96"/>
    </location>
</feature>
<name>L8X5N1_THACA</name>
<dbReference type="Proteomes" id="UP000011668">
    <property type="component" value="Unassembled WGS sequence"/>
</dbReference>
<protein>
    <submittedName>
        <fullName evidence="2">Uncharacterized protein</fullName>
    </submittedName>
</protein>
<sequence>MNLRVRIAFAIAFSFVRLEPVHAIYPPRESMVPVTNDSFYVYNPTILPNKAANVRWSLGLIRSRGSPSPNTPVLADLSTSRTCTAVSFSGGSIMKM</sequence>
<reference evidence="2 3" key="1">
    <citation type="journal article" date="2013" name="Nat. Commun.">
        <title>The evolution and pathogenic mechanisms of the rice sheath blight pathogen.</title>
        <authorList>
            <person name="Zheng A."/>
            <person name="Lin R."/>
            <person name="Xu L."/>
            <person name="Qin P."/>
            <person name="Tang C."/>
            <person name="Ai P."/>
            <person name="Zhang D."/>
            <person name="Liu Y."/>
            <person name="Sun Z."/>
            <person name="Feng H."/>
            <person name="Wang Y."/>
            <person name="Chen Y."/>
            <person name="Liang X."/>
            <person name="Fu R."/>
            <person name="Li Q."/>
            <person name="Zhang J."/>
            <person name="Yu X."/>
            <person name="Xie Z."/>
            <person name="Ding L."/>
            <person name="Guan P."/>
            <person name="Tang J."/>
            <person name="Liang Y."/>
            <person name="Wang S."/>
            <person name="Deng Q."/>
            <person name="Li S."/>
            <person name="Zhu J."/>
            <person name="Wang L."/>
            <person name="Liu H."/>
            <person name="Li P."/>
        </authorList>
    </citation>
    <scope>NUCLEOTIDE SEQUENCE [LARGE SCALE GENOMIC DNA]</scope>
    <source>
        <strain evidence="3">AG-1 IA</strain>
    </source>
</reference>
<evidence type="ECO:0000313" key="2">
    <source>
        <dbReference type="EMBL" id="ELU45520.1"/>
    </source>
</evidence>
<organism evidence="2 3">
    <name type="scientific">Thanatephorus cucumeris (strain AG1-IA)</name>
    <name type="common">Rice sheath blight fungus</name>
    <name type="synonym">Rhizoctonia solani</name>
    <dbReference type="NCBI Taxonomy" id="983506"/>
    <lineage>
        <taxon>Eukaryota</taxon>
        <taxon>Fungi</taxon>
        <taxon>Dikarya</taxon>
        <taxon>Basidiomycota</taxon>
        <taxon>Agaricomycotina</taxon>
        <taxon>Agaricomycetes</taxon>
        <taxon>Cantharellales</taxon>
        <taxon>Ceratobasidiaceae</taxon>
        <taxon>Rhizoctonia</taxon>
        <taxon>Rhizoctonia solani AG-1</taxon>
    </lineage>
</organism>
<dbReference type="HOGENOM" id="CLU_2361161_0_0_1"/>
<keyword evidence="3" id="KW-1185">Reference proteome</keyword>
<evidence type="ECO:0000313" key="3">
    <source>
        <dbReference type="Proteomes" id="UP000011668"/>
    </source>
</evidence>
<dbReference type="AlphaFoldDB" id="L8X5N1"/>
<evidence type="ECO:0000256" key="1">
    <source>
        <dbReference type="SAM" id="SignalP"/>
    </source>
</evidence>
<feature type="signal peptide" evidence="1">
    <location>
        <begin position="1"/>
        <end position="23"/>
    </location>
</feature>
<proteinExistence type="predicted"/>
<dbReference type="EMBL" id="AFRT01000066">
    <property type="protein sequence ID" value="ELU45520.1"/>
    <property type="molecule type" value="Genomic_DNA"/>
</dbReference>